<evidence type="ECO:0000256" key="5">
    <source>
        <dbReference type="ARBA" id="ARBA00022490"/>
    </source>
</evidence>
<gene>
    <name evidence="14" type="ORF">PLEPLA_LOCUS37249</name>
</gene>
<comment type="catalytic activity">
    <reaction evidence="9">
        <text>an aldehyde + NAD(+) + H2O = a carboxylate + NADH + 2 H(+)</text>
        <dbReference type="Rhea" id="RHEA:16185"/>
        <dbReference type="ChEBI" id="CHEBI:15377"/>
        <dbReference type="ChEBI" id="CHEBI:15378"/>
        <dbReference type="ChEBI" id="CHEBI:17478"/>
        <dbReference type="ChEBI" id="CHEBI:29067"/>
        <dbReference type="ChEBI" id="CHEBI:57540"/>
        <dbReference type="ChEBI" id="CHEBI:57945"/>
        <dbReference type="EC" id="1.2.1.3"/>
    </reaction>
</comment>
<dbReference type="InterPro" id="IPR016161">
    <property type="entry name" value="Ald_DH/histidinol_DH"/>
</dbReference>
<dbReference type="InterPro" id="IPR015590">
    <property type="entry name" value="Aldehyde_DH_dom"/>
</dbReference>
<evidence type="ECO:0000256" key="6">
    <source>
        <dbReference type="ARBA" id="ARBA00023002"/>
    </source>
</evidence>
<evidence type="ECO:0000256" key="4">
    <source>
        <dbReference type="ARBA" id="ARBA00011881"/>
    </source>
</evidence>
<evidence type="ECO:0000313" key="14">
    <source>
        <dbReference type="EMBL" id="CAB1449566.1"/>
    </source>
</evidence>
<keyword evidence="5" id="KW-0963">Cytoplasm</keyword>
<feature type="domain" description="Aldehyde dehydrogenase" evidence="13">
    <location>
        <begin position="267"/>
        <end position="725"/>
    </location>
</feature>
<dbReference type="FunFam" id="3.40.309.10:FF:000019">
    <property type="entry name" value="4-trimethylaminobutyraldehyde dehydrogenase isoform X1"/>
    <property type="match status" value="1"/>
</dbReference>
<sequence length="747" mass="81684">MVKLNPFRTLKKKQKIGRRASNAAPLNCAAHINVRRTSSCGAHHHRTSSCGAHHRAAHIILQHTSSPCGRHHPAAHISPHIILRRTSSYRAHHPAAHIITAHHHAAHIIVQRTSSPHIILRRTSSCGAHHPAPHIIAHHHALAAAAHIVLRRTSSCSALLPAAHIILRRTSSCSALLPAVHIVLRRTSKEEVGNTEHKFIQCREDLKWPFCSLPKNPHKLCLETTGPLHSNMSQSVLDMMPGASTGTVTVTDHLNFWGGKRVKPRQEINTEPVFEPATGRVLCQMVPCGAEEVDEAIRSAHAAYLKWSKMAGMERARVMLEAARIIRERREKIAKLEVINNGKSITEALVDIDIAWQCIEYYAGLAGTLAGQHIQLPGGAFAYTRREPLGVCVGIGAWNYPFQIASWKSAPALACGNAMVFKPSPMTPVTAVILAEIYKEAGAPDGLFCVVQGGAETGTLLCHHPTVAKVSFTGSVPTGKKVMEMSSKTVKQVTLELGGKSPLIIFKDCELENAVKGALMANFLTQGQVCCNGTRVYVQREIMTKFLEEVVKRTKAIPLGDPLLDGTRMGALISKPQLEKVLGFVSEAKKQGATVLCGGEPFVPSDPKLKGGYFMSPCVLDNCRDDMTCVKEEIFGPVMSVLPFDTEEEVLKRANDTTFGLASGVFTRDISRAHRVAANLEAGTCFINNYNISPVEVPFGGYKMSGFGRENGQVTIEYYSQLKTVVVEMVNRKYLCPVLLDHFIVSF</sequence>
<dbReference type="NCBIfam" id="NF009725">
    <property type="entry name" value="PRK13252.1"/>
    <property type="match status" value="1"/>
</dbReference>
<comment type="pathway">
    <text evidence="2">Amine and polyamine biosynthesis; carnitine biosynthesis.</text>
</comment>
<evidence type="ECO:0000256" key="12">
    <source>
        <dbReference type="RuleBase" id="RU003345"/>
    </source>
</evidence>
<evidence type="ECO:0000256" key="9">
    <source>
        <dbReference type="ARBA" id="ARBA00049194"/>
    </source>
</evidence>
<comment type="subunit">
    <text evidence="4">Homotetramer.</text>
</comment>
<keyword evidence="15" id="KW-1185">Reference proteome</keyword>
<dbReference type="PROSITE" id="PS00687">
    <property type="entry name" value="ALDEHYDE_DEHYDR_GLU"/>
    <property type="match status" value="1"/>
</dbReference>
<dbReference type="AlphaFoldDB" id="A0A9N7Z4A6"/>
<dbReference type="SUPFAM" id="SSF53720">
    <property type="entry name" value="ALDH-like"/>
    <property type="match status" value="1"/>
</dbReference>
<name>A0A9N7Z4A6_PLEPL</name>
<dbReference type="CDD" id="cd07090">
    <property type="entry name" value="ALDH_F9_TMBADH"/>
    <property type="match status" value="1"/>
</dbReference>
<dbReference type="InterPro" id="IPR016162">
    <property type="entry name" value="Ald_DH_N"/>
</dbReference>
<reference evidence="14" key="1">
    <citation type="submission" date="2020-03" db="EMBL/GenBank/DDBJ databases">
        <authorList>
            <person name="Weist P."/>
        </authorList>
    </citation>
    <scope>NUCLEOTIDE SEQUENCE</scope>
</reference>
<evidence type="ECO:0000259" key="13">
    <source>
        <dbReference type="Pfam" id="PF00171"/>
    </source>
</evidence>
<keyword evidence="6 12" id="KW-0560">Oxidoreductase</keyword>
<dbReference type="FunFam" id="3.40.605.10:FF:000016">
    <property type="entry name" value="4-trimethylaminobutyraldehyde dehydrogenase isoform X1"/>
    <property type="match status" value="1"/>
</dbReference>
<dbReference type="Proteomes" id="UP001153269">
    <property type="component" value="Unassembled WGS sequence"/>
</dbReference>
<dbReference type="InterPro" id="IPR016160">
    <property type="entry name" value="Ald_DH_CS_CYS"/>
</dbReference>
<comment type="catalytic activity">
    <reaction evidence="10">
        <text>4-(trimethylamino)butanal + NAD(+) + H2O = 4-(trimethylamino)butanoate + NADH + 2 H(+)</text>
        <dbReference type="Rhea" id="RHEA:17985"/>
        <dbReference type="ChEBI" id="CHEBI:15377"/>
        <dbReference type="ChEBI" id="CHEBI:15378"/>
        <dbReference type="ChEBI" id="CHEBI:16244"/>
        <dbReference type="ChEBI" id="CHEBI:18020"/>
        <dbReference type="ChEBI" id="CHEBI:57540"/>
        <dbReference type="ChEBI" id="CHEBI:57945"/>
        <dbReference type="EC" id="1.2.1.47"/>
    </reaction>
</comment>
<organism evidence="14 15">
    <name type="scientific">Pleuronectes platessa</name>
    <name type="common">European plaice</name>
    <dbReference type="NCBI Taxonomy" id="8262"/>
    <lineage>
        <taxon>Eukaryota</taxon>
        <taxon>Metazoa</taxon>
        <taxon>Chordata</taxon>
        <taxon>Craniata</taxon>
        <taxon>Vertebrata</taxon>
        <taxon>Euteleostomi</taxon>
        <taxon>Actinopterygii</taxon>
        <taxon>Neopterygii</taxon>
        <taxon>Teleostei</taxon>
        <taxon>Neoteleostei</taxon>
        <taxon>Acanthomorphata</taxon>
        <taxon>Carangaria</taxon>
        <taxon>Pleuronectiformes</taxon>
        <taxon>Pleuronectoidei</taxon>
        <taxon>Pleuronectidae</taxon>
        <taxon>Pleuronectes</taxon>
    </lineage>
</organism>
<feature type="active site" evidence="11">
    <location>
        <position position="496"/>
    </location>
</feature>
<comment type="caution">
    <text evidence="14">The sequence shown here is derived from an EMBL/GenBank/DDBJ whole genome shotgun (WGS) entry which is preliminary data.</text>
</comment>
<evidence type="ECO:0000256" key="8">
    <source>
        <dbReference type="ARBA" id="ARBA00037704"/>
    </source>
</evidence>
<evidence type="ECO:0000256" key="2">
    <source>
        <dbReference type="ARBA" id="ARBA00005022"/>
    </source>
</evidence>
<evidence type="ECO:0000256" key="10">
    <source>
        <dbReference type="ARBA" id="ARBA00052253"/>
    </source>
</evidence>
<evidence type="ECO:0000256" key="11">
    <source>
        <dbReference type="PROSITE-ProRule" id="PRU10007"/>
    </source>
</evidence>
<dbReference type="PROSITE" id="PS00070">
    <property type="entry name" value="ALDEHYDE_DEHYDR_CYS"/>
    <property type="match status" value="1"/>
</dbReference>
<evidence type="ECO:0000313" key="15">
    <source>
        <dbReference type="Proteomes" id="UP001153269"/>
    </source>
</evidence>
<comment type="similarity">
    <text evidence="3 12">Belongs to the aldehyde dehydrogenase family.</text>
</comment>
<dbReference type="GO" id="GO:0004029">
    <property type="term" value="F:aldehyde dehydrogenase (NAD+) activity"/>
    <property type="evidence" value="ECO:0007669"/>
    <property type="project" value="UniProtKB-EC"/>
</dbReference>
<dbReference type="PANTHER" id="PTHR11699">
    <property type="entry name" value="ALDEHYDE DEHYDROGENASE-RELATED"/>
    <property type="match status" value="1"/>
</dbReference>
<dbReference type="Pfam" id="PF00171">
    <property type="entry name" value="Aldedh"/>
    <property type="match status" value="1"/>
</dbReference>
<accession>A0A9N7Z4A6</accession>
<dbReference type="InterPro" id="IPR029510">
    <property type="entry name" value="Ald_DH_CS_GLU"/>
</dbReference>
<dbReference type="GO" id="GO:0005829">
    <property type="term" value="C:cytosol"/>
    <property type="evidence" value="ECO:0007669"/>
    <property type="project" value="UniProtKB-SubCell"/>
</dbReference>
<evidence type="ECO:0000256" key="7">
    <source>
        <dbReference type="ARBA" id="ARBA00023027"/>
    </source>
</evidence>
<keyword evidence="7" id="KW-0520">NAD</keyword>
<dbReference type="Gene3D" id="3.40.605.10">
    <property type="entry name" value="Aldehyde Dehydrogenase, Chain A, domain 1"/>
    <property type="match status" value="1"/>
</dbReference>
<protein>
    <recommendedName>
        <fullName evidence="13">Aldehyde dehydrogenase domain-containing protein</fullName>
    </recommendedName>
</protein>
<evidence type="ECO:0000256" key="1">
    <source>
        <dbReference type="ARBA" id="ARBA00004514"/>
    </source>
</evidence>
<dbReference type="EMBL" id="CADEAL010004020">
    <property type="protein sequence ID" value="CAB1449566.1"/>
    <property type="molecule type" value="Genomic_DNA"/>
</dbReference>
<proteinExistence type="inferred from homology"/>
<evidence type="ECO:0000256" key="3">
    <source>
        <dbReference type="ARBA" id="ARBA00009986"/>
    </source>
</evidence>
<dbReference type="GO" id="GO:0047105">
    <property type="term" value="F:4-trimethylammoniobutyraldehyde dehydrogenase activity"/>
    <property type="evidence" value="ECO:0007669"/>
    <property type="project" value="UniProtKB-EC"/>
</dbReference>
<dbReference type="Gene3D" id="3.40.309.10">
    <property type="entry name" value="Aldehyde Dehydrogenase, Chain A, domain 2"/>
    <property type="match status" value="1"/>
</dbReference>
<comment type="subcellular location">
    <subcellularLocation>
        <location evidence="1">Cytoplasm</location>
        <location evidence="1">Cytosol</location>
    </subcellularLocation>
</comment>
<dbReference type="InterPro" id="IPR016163">
    <property type="entry name" value="Ald_DH_C"/>
</dbReference>
<comment type="function">
    <text evidence="8">Converts gamma-trimethylaminobutyraldehyde into gamma-butyrobetaine with high efficiency (in vitro). Can catalyze the irreversible oxidation of a broad range of aldehydes to the corresponding acids in an NAD-dependent reaction, but with low efficiency.</text>
</comment>